<keyword evidence="2" id="KW-1185">Reference proteome</keyword>
<sequence length="174" mass="19573">MRQGIISLMNGSRLKFLTARTGMITILVQALLLALLLSGCTRQDSGEQEKLNQEQLAMLLQFERKVIQVQQAIKSGILADESEYLVQAARTSLEVFDLLDQITVQFPDAANLEKSYQDFYAKLLTIVTLFFENRLERGRATLMELEESHVFIYGKLRAIMSTATGDGCVPCFSQ</sequence>
<evidence type="ECO:0000313" key="1">
    <source>
        <dbReference type="EMBL" id="SDB53275.1"/>
    </source>
</evidence>
<evidence type="ECO:0000313" key="2">
    <source>
        <dbReference type="Proteomes" id="UP000198771"/>
    </source>
</evidence>
<dbReference type="STRING" id="617002.SAMN05660653_02635"/>
<name>A0A1G6E8L3_9BACT</name>
<gene>
    <name evidence="1" type="ORF">SAMN05660653_02635</name>
</gene>
<protein>
    <submittedName>
        <fullName evidence="1">Uncharacterized protein</fullName>
    </submittedName>
</protein>
<accession>A0A1G6E8L3</accession>
<reference evidence="1 2" key="1">
    <citation type="submission" date="2016-10" db="EMBL/GenBank/DDBJ databases">
        <authorList>
            <person name="de Groot N.N."/>
        </authorList>
    </citation>
    <scope>NUCLEOTIDE SEQUENCE [LARGE SCALE GENOMIC DNA]</scope>
    <source>
        <strain evidence="1 2">ASO4-2</strain>
    </source>
</reference>
<dbReference type="EMBL" id="FMXO01000016">
    <property type="protein sequence ID" value="SDB53275.1"/>
    <property type="molecule type" value="Genomic_DNA"/>
</dbReference>
<organism evidence="1 2">
    <name type="scientific">Desulfonatronum thiosulfatophilum</name>
    <dbReference type="NCBI Taxonomy" id="617002"/>
    <lineage>
        <taxon>Bacteria</taxon>
        <taxon>Pseudomonadati</taxon>
        <taxon>Thermodesulfobacteriota</taxon>
        <taxon>Desulfovibrionia</taxon>
        <taxon>Desulfovibrionales</taxon>
        <taxon>Desulfonatronaceae</taxon>
        <taxon>Desulfonatronum</taxon>
    </lineage>
</organism>
<proteinExistence type="predicted"/>
<dbReference type="AlphaFoldDB" id="A0A1G6E8L3"/>
<dbReference type="Proteomes" id="UP000198771">
    <property type="component" value="Unassembled WGS sequence"/>
</dbReference>